<evidence type="ECO:0000313" key="2">
    <source>
        <dbReference type="Proteomes" id="UP001163046"/>
    </source>
</evidence>
<dbReference type="Proteomes" id="UP001163046">
    <property type="component" value="Unassembled WGS sequence"/>
</dbReference>
<dbReference type="OrthoDB" id="431378at2759"/>
<evidence type="ECO:0000313" key="1">
    <source>
        <dbReference type="EMBL" id="KAJ7381598.1"/>
    </source>
</evidence>
<dbReference type="AlphaFoldDB" id="A0A9X0D0V1"/>
<proteinExistence type="predicted"/>
<name>A0A9X0D0V1_9CNID</name>
<comment type="caution">
    <text evidence="1">The sequence shown here is derived from an EMBL/GenBank/DDBJ whole genome shotgun (WGS) entry which is preliminary data.</text>
</comment>
<reference evidence="1" key="1">
    <citation type="submission" date="2023-01" db="EMBL/GenBank/DDBJ databases">
        <title>Genome assembly of the deep-sea coral Lophelia pertusa.</title>
        <authorList>
            <person name="Herrera S."/>
            <person name="Cordes E."/>
        </authorList>
    </citation>
    <scope>NUCLEOTIDE SEQUENCE</scope>
    <source>
        <strain evidence="1">USNM1676648</strain>
        <tissue evidence="1">Polyp</tissue>
    </source>
</reference>
<feature type="non-terminal residue" evidence="1">
    <location>
        <position position="66"/>
    </location>
</feature>
<dbReference type="EMBL" id="MU826187">
    <property type="protein sequence ID" value="KAJ7381598.1"/>
    <property type="molecule type" value="Genomic_DNA"/>
</dbReference>
<organism evidence="1 2">
    <name type="scientific">Desmophyllum pertusum</name>
    <dbReference type="NCBI Taxonomy" id="174260"/>
    <lineage>
        <taxon>Eukaryota</taxon>
        <taxon>Metazoa</taxon>
        <taxon>Cnidaria</taxon>
        <taxon>Anthozoa</taxon>
        <taxon>Hexacorallia</taxon>
        <taxon>Scleractinia</taxon>
        <taxon>Caryophylliina</taxon>
        <taxon>Caryophylliidae</taxon>
        <taxon>Desmophyllum</taxon>
    </lineage>
</organism>
<protein>
    <submittedName>
        <fullName evidence="1">Uncharacterized protein</fullName>
    </submittedName>
</protein>
<gene>
    <name evidence="1" type="ORF">OS493_040214</name>
</gene>
<keyword evidence="2" id="KW-1185">Reference proteome</keyword>
<sequence length="66" mass="7505">MRQTEPWGPSRCEGKQKGELEIGEAWQGPRSEVMRLEAMIVNEVEHETHGADSTSKDMSFLALKFK</sequence>
<accession>A0A9X0D0V1</accession>